<organism evidence="1 2">
    <name type="scientific">Naganishia cerealis</name>
    <dbReference type="NCBI Taxonomy" id="610337"/>
    <lineage>
        <taxon>Eukaryota</taxon>
        <taxon>Fungi</taxon>
        <taxon>Dikarya</taxon>
        <taxon>Basidiomycota</taxon>
        <taxon>Agaricomycotina</taxon>
        <taxon>Tremellomycetes</taxon>
        <taxon>Filobasidiales</taxon>
        <taxon>Filobasidiaceae</taxon>
        <taxon>Naganishia</taxon>
    </lineage>
</organism>
<evidence type="ECO:0000313" key="2">
    <source>
        <dbReference type="Proteomes" id="UP001241377"/>
    </source>
</evidence>
<keyword evidence="2" id="KW-1185">Reference proteome</keyword>
<accession>A0ACC2W3C1</accession>
<gene>
    <name evidence="1" type="ORF">QFC19_003494</name>
</gene>
<name>A0ACC2W3C1_9TREE</name>
<sequence length="322" mass="34690">MTVKALFSTPSSEPYFKDIELPPPKDHEVTVQLLAVGYNHLAKARARGAHYTASKDETIVGIDGVGKVKGTGELVYFISMGGTYAQELNVPKAALYPLPANSSEEDIDRVIALANSAFASANAFSNRIDNVPENASMAILGVTGTSGRLAIQVAKNMFGVKTVIGIGRSQTKLEQLKKDEPLLDDVICLGKSDESIISSGKLSDVDIVFDLVWGDSASRILNAAVKSKIVPHKRLIWVQTGQIGGDKADISPMALRLTNLVIVGSGFGPQPFSEIVKLTKVLVEKLADGTIGKGVPYKPLPFDTADKRWNDDLGDERVYFKF</sequence>
<comment type="caution">
    <text evidence="1">The sequence shown here is derived from an EMBL/GenBank/DDBJ whole genome shotgun (WGS) entry which is preliminary data.</text>
</comment>
<protein>
    <submittedName>
        <fullName evidence="1">Uncharacterized protein</fullName>
    </submittedName>
</protein>
<dbReference type="EMBL" id="JASBWR010000033">
    <property type="protein sequence ID" value="KAJ9105719.1"/>
    <property type="molecule type" value="Genomic_DNA"/>
</dbReference>
<dbReference type="Proteomes" id="UP001241377">
    <property type="component" value="Unassembled WGS sequence"/>
</dbReference>
<evidence type="ECO:0000313" key="1">
    <source>
        <dbReference type="EMBL" id="KAJ9105719.1"/>
    </source>
</evidence>
<proteinExistence type="predicted"/>
<reference evidence="1" key="1">
    <citation type="submission" date="2023-04" db="EMBL/GenBank/DDBJ databases">
        <title>Draft Genome sequencing of Naganishia species isolated from polar environments using Oxford Nanopore Technology.</title>
        <authorList>
            <person name="Leo P."/>
            <person name="Venkateswaran K."/>
        </authorList>
    </citation>
    <scope>NUCLEOTIDE SEQUENCE</scope>
    <source>
        <strain evidence="1">MNA-CCFEE 5261</strain>
    </source>
</reference>